<feature type="compositionally biased region" description="Low complexity" evidence="2">
    <location>
        <begin position="21"/>
        <end position="33"/>
    </location>
</feature>
<dbReference type="Proteomes" id="UP000284403">
    <property type="component" value="Unassembled WGS sequence"/>
</dbReference>
<feature type="region of interest" description="Disordered" evidence="2">
    <location>
        <begin position="189"/>
        <end position="208"/>
    </location>
</feature>
<feature type="compositionally biased region" description="Low complexity" evidence="2">
    <location>
        <begin position="67"/>
        <end position="77"/>
    </location>
</feature>
<accession>A0A422NS20</accession>
<dbReference type="OrthoDB" id="251907at2759"/>
<gene>
    <name evidence="3" type="ORF">Tco025E_07456</name>
</gene>
<dbReference type="EMBL" id="MKKU01000542">
    <property type="protein sequence ID" value="RNF08268.1"/>
    <property type="molecule type" value="Genomic_DNA"/>
</dbReference>
<dbReference type="GeneID" id="40321067"/>
<dbReference type="RefSeq" id="XP_029225816.1">
    <property type="nucleotide sequence ID" value="XM_029374321.1"/>
</dbReference>
<keyword evidence="1" id="KW-0175">Coiled coil</keyword>
<feature type="compositionally biased region" description="Basic and acidic residues" evidence="2">
    <location>
        <begin position="34"/>
        <end position="47"/>
    </location>
</feature>
<reference evidence="3 4" key="1">
    <citation type="journal article" date="2018" name="BMC Genomics">
        <title>Genomic comparison of Trypanosoma conorhini and Trypanosoma rangeli to Trypanosoma cruzi strains of high and low virulence.</title>
        <authorList>
            <person name="Bradwell K.R."/>
            <person name="Koparde V.N."/>
            <person name="Matveyev A.V."/>
            <person name="Serrano M.G."/>
            <person name="Alves J.M."/>
            <person name="Parikh H."/>
            <person name="Huang B."/>
            <person name="Lee V."/>
            <person name="Espinosa-Alvarez O."/>
            <person name="Ortiz P.A."/>
            <person name="Costa-Martins A.G."/>
            <person name="Teixeira M.M."/>
            <person name="Buck G.A."/>
        </authorList>
    </citation>
    <scope>NUCLEOTIDE SEQUENCE [LARGE SCALE GENOMIC DNA]</scope>
    <source>
        <strain evidence="3 4">025E</strain>
    </source>
</reference>
<feature type="region of interest" description="Disordered" evidence="2">
    <location>
        <begin position="1"/>
        <end position="90"/>
    </location>
</feature>
<organism evidence="3 4">
    <name type="scientific">Trypanosoma conorhini</name>
    <dbReference type="NCBI Taxonomy" id="83891"/>
    <lineage>
        <taxon>Eukaryota</taxon>
        <taxon>Discoba</taxon>
        <taxon>Euglenozoa</taxon>
        <taxon>Kinetoplastea</taxon>
        <taxon>Metakinetoplastina</taxon>
        <taxon>Trypanosomatida</taxon>
        <taxon>Trypanosomatidae</taxon>
        <taxon>Trypanosoma</taxon>
    </lineage>
</organism>
<proteinExistence type="predicted"/>
<comment type="caution">
    <text evidence="3">The sequence shown here is derived from an EMBL/GenBank/DDBJ whole genome shotgun (WGS) entry which is preliminary data.</text>
</comment>
<dbReference type="AlphaFoldDB" id="A0A422NS20"/>
<protein>
    <submittedName>
        <fullName evidence="3">Uncharacterized protein</fullName>
    </submittedName>
</protein>
<name>A0A422NS20_9TRYP</name>
<feature type="coiled-coil region" evidence="1">
    <location>
        <begin position="157"/>
        <end position="184"/>
    </location>
</feature>
<evidence type="ECO:0000256" key="2">
    <source>
        <dbReference type="SAM" id="MobiDB-lite"/>
    </source>
</evidence>
<evidence type="ECO:0000256" key="1">
    <source>
        <dbReference type="SAM" id="Coils"/>
    </source>
</evidence>
<evidence type="ECO:0000313" key="4">
    <source>
        <dbReference type="Proteomes" id="UP000284403"/>
    </source>
</evidence>
<sequence length="208" mass="23603">MLRHVDWESQQRRQHRRGSAHSHSPPQQQWQQRAQEEGRTPPPRREAPPPPPLAFTTPPSVSPSPPAALRSVASPVPQAAPPPSSAHESLFGCLSSVSAGGRLLHDTQSNHHRRLDDELAWRQEAPSKERELTEREEEFRALVQMQHAAYNERLEEISRKEKYLLEWERRLRSAEKTIQAGKHENCHLSTAAPSFTGDGGNLLRKPKE</sequence>
<feature type="compositionally biased region" description="Basic and acidic residues" evidence="2">
    <location>
        <begin position="1"/>
        <end position="11"/>
    </location>
</feature>
<evidence type="ECO:0000313" key="3">
    <source>
        <dbReference type="EMBL" id="RNF08268.1"/>
    </source>
</evidence>
<keyword evidence="4" id="KW-1185">Reference proteome</keyword>